<dbReference type="Proteomes" id="UP001497516">
    <property type="component" value="Chromosome 5"/>
</dbReference>
<evidence type="ECO:0000313" key="3">
    <source>
        <dbReference type="Proteomes" id="UP001497516"/>
    </source>
</evidence>
<protein>
    <submittedName>
        <fullName evidence="2">Uncharacterized protein</fullName>
    </submittedName>
</protein>
<gene>
    <name evidence="2" type="ORF">LTRI10_LOCUS30430</name>
</gene>
<organism evidence="2 3">
    <name type="scientific">Linum trigynum</name>
    <dbReference type="NCBI Taxonomy" id="586398"/>
    <lineage>
        <taxon>Eukaryota</taxon>
        <taxon>Viridiplantae</taxon>
        <taxon>Streptophyta</taxon>
        <taxon>Embryophyta</taxon>
        <taxon>Tracheophyta</taxon>
        <taxon>Spermatophyta</taxon>
        <taxon>Magnoliopsida</taxon>
        <taxon>eudicotyledons</taxon>
        <taxon>Gunneridae</taxon>
        <taxon>Pentapetalae</taxon>
        <taxon>rosids</taxon>
        <taxon>fabids</taxon>
        <taxon>Malpighiales</taxon>
        <taxon>Linaceae</taxon>
        <taxon>Linum</taxon>
    </lineage>
</organism>
<evidence type="ECO:0000256" key="1">
    <source>
        <dbReference type="SAM" id="MobiDB-lite"/>
    </source>
</evidence>
<dbReference type="EMBL" id="OZ034818">
    <property type="protein sequence ID" value="CAL1389581.1"/>
    <property type="molecule type" value="Genomic_DNA"/>
</dbReference>
<evidence type="ECO:0000313" key="2">
    <source>
        <dbReference type="EMBL" id="CAL1389581.1"/>
    </source>
</evidence>
<sequence length="112" mass="12557">MGQRKRRAGAQSRRTGQAGSWGLAMGQRKRRAGAQGRRTGQLAGAAQMVMLLQRACARGGPYRRSRRGCHMKWNGSNGGSCVYDPWGHEGRRCRRVRQIARKRIFNKVNMTG</sequence>
<keyword evidence="3" id="KW-1185">Reference proteome</keyword>
<reference evidence="2 3" key="1">
    <citation type="submission" date="2024-04" db="EMBL/GenBank/DDBJ databases">
        <authorList>
            <person name="Fracassetti M."/>
        </authorList>
    </citation>
    <scope>NUCLEOTIDE SEQUENCE [LARGE SCALE GENOMIC DNA]</scope>
</reference>
<proteinExistence type="predicted"/>
<accession>A0AAV2EUD0</accession>
<name>A0AAV2EUD0_9ROSI</name>
<dbReference type="AlphaFoldDB" id="A0AAV2EUD0"/>
<feature type="region of interest" description="Disordered" evidence="1">
    <location>
        <begin position="1"/>
        <end position="39"/>
    </location>
</feature>